<keyword evidence="1" id="KW-1185">Reference proteome</keyword>
<accession>A0A915IQ90</accession>
<organism evidence="1 2">
    <name type="scientific">Romanomermis culicivorax</name>
    <name type="common">Nematode worm</name>
    <dbReference type="NCBI Taxonomy" id="13658"/>
    <lineage>
        <taxon>Eukaryota</taxon>
        <taxon>Metazoa</taxon>
        <taxon>Ecdysozoa</taxon>
        <taxon>Nematoda</taxon>
        <taxon>Enoplea</taxon>
        <taxon>Dorylaimia</taxon>
        <taxon>Mermithida</taxon>
        <taxon>Mermithoidea</taxon>
        <taxon>Mermithidae</taxon>
        <taxon>Romanomermis</taxon>
    </lineage>
</organism>
<protein>
    <submittedName>
        <fullName evidence="2">Uncharacterized protein</fullName>
    </submittedName>
</protein>
<dbReference type="Proteomes" id="UP000887565">
    <property type="component" value="Unplaced"/>
</dbReference>
<dbReference type="WBParaSite" id="nRc.2.0.1.t16363-RA">
    <property type="protein sequence ID" value="nRc.2.0.1.t16363-RA"/>
    <property type="gene ID" value="nRc.2.0.1.g16363"/>
</dbReference>
<evidence type="ECO:0000313" key="2">
    <source>
        <dbReference type="WBParaSite" id="nRc.2.0.1.t16363-RA"/>
    </source>
</evidence>
<name>A0A915IQ90_ROMCU</name>
<sequence>MNGVTVEKFVKYNLTTVGLKILETNENPTDIVLIMTGSQYSTASTPDQCFFLPEANENFFLANEIEIFTDSLFVYF</sequence>
<dbReference type="AlphaFoldDB" id="A0A915IQ90"/>
<reference evidence="2" key="1">
    <citation type="submission" date="2022-11" db="UniProtKB">
        <authorList>
            <consortium name="WormBaseParasite"/>
        </authorList>
    </citation>
    <scope>IDENTIFICATION</scope>
</reference>
<proteinExistence type="predicted"/>
<evidence type="ECO:0000313" key="1">
    <source>
        <dbReference type="Proteomes" id="UP000887565"/>
    </source>
</evidence>